<comment type="caution">
    <text evidence="8">The sequence shown here is derived from an EMBL/GenBank/DDBJ whole genome shotgun (WGS) entry which is preliminary data.</text>
</comment>
<protein>
    <recommendedName>
        <fullName evidence="3">cysteine dioxygenase</fullName>
        <ecNumber evidence="3">1.13.11.20</ecNumber>
    </recommendedName>
</protein>
<dbReference type="GO" id="GO:0046872">
    <property type="term" value="F:metal ion binding"/>
    <property type="evidence" value="ECO:0007669"/>
    <property type="project" value="UniProtKB-KW"/>
</dbReference>
<evidence type="ECO:0000256" key="7">
    <source>
        <dbReference type="ARBA" id="ARBA00024284"/>
    </source>
</evidence>
<evidence type="ECO:0000256" key="6">
    <source>
        <dbReference type="ARBA" id="ARBA00023004"/>
    </source>
</evidence>
<organism evidence="8 9">
    <name type="scientific">Artemisia annua</name>
    <name type="common">Sweet wormwood</name>
    <dbReference type="NCBI Taxonomy" id="35608"/>
    <lineage>
        <taxon>Eukaryota</taxon>
        <taxon>Viridiplantae</taxon>
        <taxon>Streptophyta</taxon>
        <taxon>Embryophyta</taxon>
        <taxon>Tracheophyta</taxon>
        <taxon>Spermatophyta</taxon>
        <taxon>Magnoliopsida</taxon>
        <taxon>eudicotyledons</taxon>
        <taxon>Gunneridae</taxon>
        <taxon>Pentapetalae</taxon>
        <taxon>asterids</taxon>
        <taxon>campanulids</taxon>
        <taxon>Asterales</taxon>
        <taxon>Asteraceae</taxon>
        <taxon>Asteroideae</taxon>
        <taxon>Anthemideae</taxon>
        <taxon>Artemisiinae</taxon>
        <taxon>Artemisia</taxon>
    </lineage>
</organism>
<proteinExistence type="inferred from homology"/>
<dbReference type="InterPro" id="IPR012864">
    <property type="entry name" value="PCO/ADO"/>
</dbReference>
<name>A0A2U1NAS5_ARTAN</name>
<dbReference type="STRING" id="35608.A0A2U1NAS5"/>
<sequence length="127" mass="14305">MEELPPPGVAANGGGKWSLKNSVVVVEGHIEDVPWNVRYVPKRKVNVGGRNFFVGLEQEAQLVRNWTPPTNELNGAIRSLPPSKYFHIHESESSTMGIFYMPPFSIIPLQYHLGMNVFSKLLYARIL</sequence>
<evidence type="ECO:0000256" key="2">
    <source>
        <dbReference type="ARBA" id="ARBA00006622"/>
    </source>
</evidence>
<dbReference type="AlphaFoldDB" id="A0A2U1NAS5"/>
<reference evidence="8 9" key="1">
    <citation type="journal article" date="2018" name="Mol. Plant">
        <title>The genome of Artemisia annua provides insight into the evolution of Asteraceae family and artemisinin biosynthesis.</title>
        <authorList>
            <person name="Shen Q."/>
            <person name="Zhang L."/>
            <person name="Liao Z."/>
            <person name="Wang S."/>
            <person name="Yan T."/>
            <person name="Shi P."/>
            <person name="Liu M."/>
            <person name="Fu X."/>
            <person name="Pan Q."/>
            <person name="Wang Y."/>
            <person name="Lv Z."/>
            <person name="Lu X."/>
            <person name="Zhang F."/>
            <person name="Jiang W."/>
            <person name="Ma Y."/>
            <person name="Chen M."/>
            <person name="Hao X."/>
            <person name="Li L."/>
            <person name="Tang Y."/>
            <person name="Lv G."/>
            <person name="Zhou Y."/>
            <person name="Sun X."/>
            <person name="Brodelius P.E."/>
            <person name="Rose J.K.C."/>
            <person name="Tang K."/>
        </authorList>
    </citation>
    <scope>NUCLEOTIDE SEQUENCE [LARGE SCALE GENOMIC DNA]</scope>
    <source>
        <strain evidence="9">cv. Huhao1</strain>
        <tissue evidence="8">Leaf</tissue>
    </source>
</reference>
<dbReference type="EMBL" id="PKPP01003217">
    <property type="protein sequence ID" value="PWA70577.1"/>
    <property type="molecule type" value="Genomic_DNA"/>
</dbReference>
<dbReference type="PANTHER" id="PTHR22966:SF61">
    <property type="entry name" value="2-AMINOETHANETHIOL DIOXYGENASE"/>
    <property type="match status" value="1"/>
</dbReference>
<comment type="similarity">
    <text evidence="2">Belongs to the cysteine dioxygenase family.</text>
</comment>
<evidence type="ECO:0000256" key="4">
    <source>
        <dbReference type="ARBA" id="ARBA00022723"/>
    </source>
</evidence>
<gene>
    <name evidence="8" type="ORF">CTI12_AA290010</name>
</gene>
<dbReference type="Proteomes" id="UP000245207">
    <property type="component" value="Unassembled WGS sequence"/>
</dbReference>
<dbReference type="EC" id="1.13.11.20" evidence="3"/>
<dbReference type="PANTHER" id="PTHR22966">
    <property type="entry name" value="2-AMINOETHANETHIOL DIOXYGENASE"/>
    <property type="match status" value="1"/>
</dbReference>
<evidence type="ECO:0000313" key="9">
    <source>
        <dbReference type="Proteomes" id="UP000245207"/>
    </source>
</evidence>
<keyword evidence="6" id="KW-0408">Iron</keyword>
<keyword evidence="9" id="KW-1185">Reference proteome</keyword>
<comment type="cofactor">
    <cofactor evidence="1">
        <name>Fe(2+)</name>
        <dbReference type="ChEBI" id="CHEBI:29033"/>
    </cofactor>
</comment>
<evidence type="ECO:0000256" key="5">
    <source>
        <dbReference type="ARBA" id="ARBA00023002"/>
    </source>
</evidence>
<keyword evidence="5" id="KW-0560">Oxidoreductase</keyword>
<evidence type="ECO:0000256" key="1">
    <source>
        <dbReference type="ARBA" id="ARBA00001954"/>
    </source>
</evidence>
<keyword evidence="4" id="KW-0479">Metal-binding</keyword>
<evidence type="ECO:0000313" key="8">
    <source>
        <dbReference type="EMBL" id="PWA70577.1"/>
    </source>
</evidence>
<dbReference type="OrthoDB" id="271433at2759"/>
<evidence type="ECO:0000256" key="3">
    <source>
        <dbReference type="ARBA" id="ARBA00013133"/>
    </source>
</evidence>
<accession>A0A2U1NAS5</accession>
<dbReference type="Pfam" id="PF07847">
    <property type="entry name" value="PCO_ADO"/>
    <property type="match status" value="1"/>
</dbReference>
<dbReference type="GO" id="GO:0017172">
    <property type="term" value="F:cysteine dioxygenase activity"/>
    <property type="evidence" value="ECO:0007669"/>
    <property type="project" value="UniProtKB-EC"/>
</dbReference>
<comment type="catalytic activity">
    <reaction evidence="7">
        <text>L-cysteine + O2 = 3-sulfino-L-alanine + H(+)</text>
        <dbReference type="Rhea" id="RHEA:20441"/>
        <dbReference type="ChEBI" id="CHEBI:15378"/>
        <dbReference type="ChEBI" id="CHEBI:15379"/>
        <dbReference type="ChEBI" id="CHEBI:35235"/>
        <dbReference type="ChEBI" id="CHEBI:61085"/>
        <dbReference type="EC" id="1.13.11.20"/>
    </reaction>
    <physiologicalReaction direction="left-to-right" evidence="7">
        <dbReference type="Rhea" id="RHEA:20442"/>
    </physiologicalReaction>
</comment>